<proteinExistence type="predicted"/>
<organism evidence="2 3">
    <name type="scientific">Flavonifractor plautii</name>
    <name type="common">Fusobacterium plautii</name>
    <dbReference type="NCBI Taxonomy" id="292800"/>
    <lineage>
        <taxon>Bacteria</taxon>
        <taxon>Bacillati</taxon>
        <taxon>Bacillota</taxon>
        <taxon>Clostridia</taxon>
        <taxon>Eubacteriales</taxon>
        <taxon>Oscillospiraceae</taxon>
        <taxon>Flavonifractor</taxon>
    </lineage>
</organism>
<evidence type="ECO:0000259" key="1">
    <source>
        <dbReference type="PROSITE" id="PS51301"/>
    </source>
</evidence>
<evidence type="ECO:0000313" key="3">
    <source>
        <dbReference type="Proteomes" id="UP001211173"/>
    </source>
</evidence>
<reference evidence="2" key="1">
    <citation type="submission" date="2023-01" db="EMBL/GenBank/DDBJ databases">
        <title>Human gut microbiome strain richness.</title>
        <authorList>
            <person name="Chen-Liaw A."/>
        </authorList>
    </citation>
    <scope>NUCLEOTIDE SEQUENCE</scope>
    <source>
        <strain evidence="2">1001287st1_F4_1001285I_161205</strain>
    </source>
</reference>
<dbReference type="SMART" id="SM01252">
    <property type="entry name" value="KilA-N"/>
    <property type="match status" value="1"/>
</dbReference>
<dbReference type="Pfam" id="PF04383">
    <property type="entry name" value="KilA-N"/>
    <property type="match status" value="1"/>
</dbReference>
<sequence>MDAEKVTKNHVSYIYSKEIILKNLLQQGIISNQDFDRYDQMLYDRYHMDSSLGISRPIISSQSAELPDADQSDFTYLSLTDEARSVNQDQPGYVIQSWLRDRTTISFLHYWETQNNENFDAAGYKALEEELKSPTLTLTAKKWIEATRAIGLRSKQGKNGGTYAHPEIACVFRAWLHPEYQYTLVQSFLHDRKRKAGRDEQA</sequence>
<dbReference type="Proteomes" id="UP001211173">
    <property type="component" value="Unassembled WGS sequence"/>
</dbReference>
<dbReference type="InterPro" id="IPR017880">
    <property type="entry name" value="KilA_N"/>
</dbReference>
<feature type="domain" description="KilA-N" evidence="1">
    <location>
        <begin position="55"/>
        <end position="191"/>
    </location>
</feature>
<dbReference type="EMBL" id="JAQLWV010000011">
    <property type="protein sequence ID" value="MDB7933186.1"/>
    <property type="molecule type" value="Genomic_DNA"/>
</dbReference>
<dbReference type="AlphaFoldDB" id="A0AAW6CF35"/>
<protein>
    <submittedName>
        <fullName evidence="2">KilA-N domain-containing protein</fullName>
    </submittedName>
</protein>
<evidence type="ECO:0000313" key="2">
    <source>
        <dbReference type="EMBL" id="MDB7933186.1"/>
    </source>
</evidence>
<name>A0AAW6CF35_FLAPL</name>
<dbReference type="InterPro" id="IPR018004">
    <property type="entry name" value="KilA/APSES_HTH"/>
</dbReference>
<dbReference type="RefSeq" id="WP_009260083.1">
    <property type="nucleotide sequence ID" value="NZ_BAABXT010000001.1"/>
</dbReference>
<dbReference type="PROSITE" id="PS51301">
    <property type="entry name" value="KILA_N"/>
    <property type="match status" value="1"/>
</dbReference>
<gene>
    <name evidence="2" type="ORF">PNE06_08865</name>
</gene>
<accession>A0AAW6CF35</accession>
<comment type="caution">
    <text evidence="2">The sequence shown here is derived from an EMBL/GenBank/DDBJ whole genome shotgun (WGS) entry which is preliminary data.</text>
</comment>